<keyword evidence="2" id="KW-1185">Reference proteome</keyword>
<proteinExistence type="predicted"/>
<gene>
    <name evidence="1" type="ORF">NLI96_g12535</name>
</gene>
<protein>
    <submittedName>
        <fullName evidence="1">Uncharacterized protein</fullName>
    </submittedName>
</protein>
<sequence length="354" mass="40832">MQSSPHLPQLSSLSNHQQLNVVRDQTQNKAEDASIPPCYYNWIYKLLIRLPHLLDNLSILAFVSFPTLHPQFIRLVSCFKTVKALGLWDSSGQSFSEIIQLINRLPQLIFLYIEGMKWDRPARFFPSQQLRLEQLTCSLTSNRMRADVLDWLGSLQHLSGLRCLEILSLESHDMSKVHHILNRYTHSLRFLDLASRTADIFESLSLSSLSQLECLGIRISPSPFRNHSALFSSCISQLLTPSLVYVNIGYFENLDPESFAVSQSDWKNVDDVLSDSKFNRLTYFVMNLHSEDEGIPVRNTLRATFKTIFPKSYKRRILWVAKSGGNSEHRAFHICEEDEHDFNMDELANSYSRM</sequence>
<name>A0AAD5Y7H3_9APHY</name>
<evidence type="ECO:0000313" key="1">
    <source>
        <dbReference type="EMBL" id="KAJ3474300.1"/>
    </source>
</evidence>
<dbReference type="Proteomes" id="UP001212997">
    <property type="component" value="Unassembled WGS sequence"/>
</dbReference>
<dbReference type="SUPFAM" id="SSF52047">
    <property type="entry name" value="RNI-like"/>
    <property type="match status" value="1"/>
</dbReference>
<dbReference type="AlphaFoldDB" id="A0AAD5Y7H3"/>
<comment type="caution">
    <text evidence="1">The sequence shown here is derived from an EMBL/GenBank/DDBJ whole genome shotgun (WGS) entry which is preliminary data.</text>
</comment>
<evidence type="ECO:0000313" key="2">
    <source>
        <dbReference type="Proteomes" id="UP001212997"/>
    </source>
</evidence>
<organism evidence="1 2">
    <name type="scientific">Meripilus lineatus</name>
    <dbReference type="NCBI Taxonomy" id="2056292"/>
    <lineage>
        <taxon>Eukaryota</taxon>
        <taxon>Fungi</taxon>
        <taxon>Dikarya</taxon>
        <taxon>Basidiomycota</taxon>
        <taxon>Agaricomycotina</taxon>
        <taxon>Agaricomycetes</taxon>
        <taxon>Polyporales</taxon>
        <taxon>Meripilaceae</taxon>
        <taxon>Meripilus</taxon>
    </lineage>
</organism>
<reference evidence="1" key="1">
    <citation type="submission" date="2022-07" db="EMBL/GenBank/DDBJ databases">
        <title>Genome Sequence of Physisporinus lineatus.</title>
        <authorList>
            <person name="Buettner E."/>
        </authorList>
    </citation>
    <scope>NUCLEOTIDE SEQUENCE</scope>
    <source>
        <strain evidence="1">VT162</strain>
    </source>
</reference>
<accession>A0AAD5Y7H3</accession>
<dbReference type="EMBL" id="JANAWD010001096">
    <property type="protein sequence ID" value="KAJ3474300.1"/>
    <property type="molecule type" value="Genomic_DNA"/>
</dbReference>